<dbReference type="RefSeq" id="WP_250196109.1">
    <property type="nucleotide sequence ID" value="NZ_CP097635.1"/>
</dbReference>
<sequence length="100" mass="11463">MRTNLPVSQRQFHFPSDATLMSTTDTHSRDLIKEVVEMPDTQVDRVIRSFESNEGKLSNVLAREIPLLTQEGAWRDIEAAMRKAFDDGPSFDAVKLYKKH</sequence>
<dbReference type="Proteomes" id="UP001056201">
    <property type="component" value="Chromosome 1"/>
</dbReference>
<accession>A0ABY4S362</accession>
<proteinExistence type="predicted"/>
<gene>
    <name evidence="1" type="ORF">MW290_04660</name>
</gene>
<protein>
    <submittedName>
        <fullName evidence="1">Uncharacterized protein</fullName>
    </submittedName>
</protein>
<organism evidence="1 2">
    <name type="scientific">Aquincola tertiaricarbonis</name>
    <dbReference type="NCBI Taxonomy" id="391953"/>
    <lineage>
        <taxon>Bacteria</taxon>
        <taxon>Pseudomonadati</taxon>
        <taxon>Pseudomonadota</taxon>
        <taxon>Betaproteobacteria</taxon>
        <taxon>Burkholderiales</taxon>
        <taxon>Sphaerotilaceae</taxon>
        <taxon>Aquincola</taxon>
    </lineage>
</organism>
<dbReference type="EMBL" id="CP097635">
    <property type="protein sequence ID" value="URI07883.1"/>
    <property type="molecule type" value="Genomic_DNA"/>
</dbReference>
<evidence type="ECO:0000313" key="1">
    <source>
        <dbReference type="EMBL" id="URI07883.1"/>
    </source>
</evidence>
<name>A0ABY4S362_AQUTE</name>
<reference evidence="1" key="1">
    <citation type="submission" date="2022-05" db="EMBL/GenBank/DDBJ databases">
        <title>An RpoN-dependent PEP-CTERM gene is involved in floc formation of an Aquincola tertiaricarbonis strain.</title>
        <authorList>
            <person name="Qiu D."/>
            <person name="Xia M."/>
        </authorList>
    </citation>
    <scope>NUCLEOTIDE SEQUENCE</scope>
    <source>
        <strain evidence="1">RN12</strain>
    </source>
</reference>
<keyword evidence="2" id="KW-1185">Reference proteome</keyword>
<evidence type="ECO:0000313" key="2">
    <source>
        <dbReference type="Proteomes" id="UP001056201"/>
    </source>
</evidence>